<evidence type="ECO:0000256" key="6">
    <source>
        <dbReference type="ARBA" id="ARBA00023136"/>
    </source>
</evidence>
<dbReference type="PANTHER" id="PTHR30558">
    <property type="entry name" value="EXBD MEMBRANE COMPONENT OF PMF-DRIVEN MACROMOLECULE IMPORT SYSTEM"/>
    <property type="match status" value="1"/>
</dbReference>
<reference evidence="8 9" key="1">
    <citation type="journal article" date="2015" name="Int. J. Syst. Evol. Microbiol.">
        <title>Carboxylicivirga linearis sp. nov., isolated from a sea cucumber culture pond.</title>
        <authorList>
            <person name="Wang F.Q."/>
            <person name="Zhou Y.X."/>
            <person name="Lin X.Z."/>
            <person name="Chen G.J."/>
            <person name="Du Z.J."/>
        </authorList>
    </citation>
    <scope>NUCLEOTIDE SEQUENCE [LARGE SCALE GENOMIC DNA]</scope>
    <source>
        <strain evidence="8 9">FB218</strain>
    </source>
</reference>
<keyword evidence="6" id="KW-0472">Membrane</keyword>
<evidence type="ECO:0000256" key="5">
    <source>
        <dbReference type="ARBA" id="ARBA00022989"/>
    </source>
</evidence>
<keyword evidence="3" id="KW-1003">Cell membrane</keyword>
<keyword evidence="7" id="KW-0653">Protein transport</keyword>
<proteinExistence type="inferred from homology"/>
<dbReference type="RefSeq" id="WP_212216670.1">
    <property type="nucleotide sequence ID" value="NZ_JAGUCO010000011.1"/>
</dbReference>
<keyword evidence="7" id="KW-0813">Transport</keyword>
<evidence type="ECO:0000256" key="4">
    <source>
        <dbReference type="ARBA" id="ARBA00022692"/>
    </source>
</evidence>
<accession>A0ABS5JX48</accession>
<sequence>MKFRETQEVNAGSMADIAFLLLIFFLVSTTMEADLGLGTLLPPYQDEIDTKTPPKNDRNVFEVLVNADNQLMVEKKLMKLEQLTDATKQFIVNPTNDPNLSANEIKDITFFGPIAVSKGIISLQTANDTKYQVYLMVQNEIVRAFNELRNDLAKSKFGKDYQKLNTKEKEAVRQVYPKLISEAEPVRLASK</sequence>
<keyword evidence="5" id="KW-1133">Transmembrane helix</keyword>
<dbReference type="EMBL" id="JAGUCO010000011">
    <property type="protein sequence ID" value="MBS2099428.1"/>
    <property type="molecule type" value="Genomic_DNA"/>
</dbReference>
<evidence type="ECO:0000256" key="1">
    <source>
        <dbReference type="ARBA" id="ARBA00004162"/>
    </source>
</evidence>
<evidence type="ECO:0000256" key="3">
    <source>
        <dbReference type="ARBA" id="ARBA00022475"/>
    </source>
</evidence>
<gene>
    <name evidence="8" type="ORF">KEM10_14125</name>
</gene>
<dbReference type="InterPro" id="IPR003400">
    <property type="entry name" value="ExbD"/>
</dbReference>
<protein>
    <submittedName>
        <fullName evidence="8">Biopolymer transporter ExbD</fullName>
    </submittedName>
</protein>
<keyword evidence="9" id="KW-1185">Reference proteome</keyword>
<comment type="subcellular location">
    <subcellularLocation>
        <location evidence="1">Cell membrane</location>
        <topology evidence="1">Single-pass membrane protein</topology>
    </subcellularLocation>
    <subcellularLocation>
        <location evidence="7">Cell membrane</location>
        <topology evidence="7">Single-pass type II membrane protein</topology>
    </subcellularLocation>
</comment>
<organism evidence="8 9">
    <name type="scientific">Carboxylicivirga linearis</name>
    <dbReference type="NCBI Taxonomy" id="1628157"/>
    <lineage>
        <taxon>Bacteria</taxon>
        <taxon>Pseudomonadati</taxon>
        <taxon>Bacteroidota</taxon>
        <taxon>Bacteroidia</taxon>
        <taxon>Marinilabiliales</taxon>
        <taxon>Marinilabiliaceae</taxon>
        <taxon>Carboxylicivirga</taxon>
    </lineage>
</organism>
<dbReference type="PANTHER" id="PTHR30558:SF3">
    <property type="entry name" value="BIOPOLYMER TRANSPORT PROTEIN EXBD-RELATED"/>
    <property type="match status" value="1"/>
</dbReference>
<comment type="similarity">
    <text evidence="2 7">Belongs to the ExbD/TolR family.</text>
</comment>
<evidence type="ECO:0000313" key="8">
    <source>
        <dbReference type="EMBL" id="MBS2099428.1"/>
    </source>
</evidence>
<dbReference type="Pfam" id="PF02472">
    <property type="entry name" value="ExbD"/>
    <property type="match status" value="1"/>
</dbReference>
<evidence type="ECO:0000256" key="2">
    <source>
        <dbReference type="ARBA" id="ARBA00005811"/>
    </source>
</evidence>
<name>A0ABS5JX48_9BACT</name>
<comment type="caution">
    <text evidence="8">The sequence shown here is derived from an EMBL/GenBank/DDBJ whole genome shotgun (WGS) entry which is preliminary data.</text>
</comment>
<dbReference type="Proteomes" id="UP000708576">
    <property type="component" value="Unassembled WGS sequence"/>
</dbReference>
<keyword evidence="4 7" id="KW-0812">Transmembrane</keyword>
<evidence type="ECO:0000256" key="7">
    <source>
        <dbReference type="RuleBase" id="RU003879"/>
    </source>
</evidence>
<evidence type="ECO:0000313" key="9">
    <source>
        <dbReference type="Proteomes" id="UP000708576"/>
    </source>
</evidence>